<evidence type="ECO:0000313" key="2">
    <source>
        <dbReference type="Proteomes" id="UP000235005"/>
    </source>
</evidence>
<dbReference type="PANTHER" id="PTHR40069">
    <property type="entry name" value="YWBE PROTEIN"/>
    <property type="match status" value="1"/>
</dbReference>
<dbReference type="InterPro" id="IPR019240">
    <property type="entry name" value="DUF2196"/>
</dbReference>
<reference evidence="1 2" key="1">
    <citation type="submission" date="2018-01" db="EMBL/GenBank/DDBJ databases">
        <title>The draft genome sequence of Halioglobus lutimaris HF004.</title>
        <authorList>
            <person name="Du Z.-J."/>
            <person name="Shi M.-J."/>
        </authorList>
    </citation>
    <scope>NUCLEOTIDE SEQUENCE [LARGE SCALE GENOMIC DNA]</scope>
    <source>
        <strain evidence="1 2">HF004</strain>
    </source>
</reference>
<name>A0A2N5WXD9_9GAMM</name>
<comment type="caution">
    <text evidence="1">The sequence shown here is derived from an EMBL/GenBank/DDBJ whole genome shotgun (WGS) entry which is preliminary data.</text>
</comment>
<accession>A0A2N5WXD9</accession>
<dbReference type="Proteomes" id="UP000235005">
    <property type="component" value="Unassembled WGS sequence"/>
</dbReference>
<evidence type="ECO:0008006" key="3">
    <source>
        <dbReference type="Google" id="ProtNLM"/>
    </source>
</evidence>
<protein>
    <recommendedName>
        <fullName evidence="3">YwbE family protein</fullName>
    </recommendedName>
</protein>
<dbReference type="PANTHER" id="PTHR40069:SF1">
    <property type="entry name" value="YWBE PROTEIN"/>
    <property type="match status" value="1"/>
</dbReference>
<sequence>MRNMLRPGLLVTINPRSDKTRELLVEGVIEEILTSSNTHPHGILVRLQSKEVGRVKSIQARK</sequence>
<keyword evidence="2" id="KW-1185">Reference proteome</keyword>
<evidence type="ECO:0000313" key="1">
    <source>
        <dbReference type="EMBL" id="PLW66897.1"/>
    </source>
</evidence>
<gene>
    <name evidence="1" type="ORF">C0039_19525</name>
</gene>
<organism evidence="1 2">
    <name type="scientific">Pseudohalioglobus lutimaris</name>
    <dbReference type="NCBI Taxonomy" id="1737061"/>
    <lineage>
        <taxon>Bacteria</taxon>
        <taxon>Pseudomonadati</taxon>
        <taxon>Pseudomonadota</taxon>
        <taxon>Gammaproteobacteria</taxon>
        <taxon>Cellvibrionales</taxon>
        <taxon>Halieaceae</taxon>
        <taxon>Pseudohalioglobus</taxon>
    </lineage>
</organism>
<dbReference type="Pfam" id="PF09962">
    <property type="entry name" value="DUF2196"/>
    <property type="match status" value="1"/>
</dbReference>
<proteinExistence type="predicted"/>
<dbReference type="AlphaFoldDB" id="A0A2N5WXD9"/>
<dbReference type="EMBL" id="PKUS01000043">
    <property type="protein sequence ID" value="PLW66897.1"/>
    <property type="molecule type" value="Genomic_DNA"/>
</dbReference>